<dbReference type="AlphaFoldDB" id="A0A1U7CSU8"/>
<accession>A0A1U7CSU8</accession>
<keyword evidence="3" id="KW-1185">Reference proteome</keyword>
<dbReference type="EMBL" id="CP019082">
    <property type="protein sequence ID" value="APW62015.1"/>
    <property type="molecule type" value="Genomic_DNA"/>
</dbReference>
<dbReference type="InterPro" id="IPR006311">
    <property type="entry name" value="TAT_signal"/>
</dbReference>
<dbReference type="RefSeq" id="WP_076347791.1">
    <property type="nucleotide sequence ID" value="NZ_CP019082.1"/>
</dbReference>
<dbReference type="KEGG" id="pbor:BSF38_03547"/>
<gene>
    <name evidence="2" type="ORF">BSF38_03547</name>
</gene>
<organism evidence="2 3">
    <name type="scientific">Paludisphaera borealis</name>
    <dbReference type="NCBI Taxonomy" id="1387353"/>
    <lineage>
        <taxon>Bacteria</taxon>
        <taxon>Pseudomonadati</taxon>
        <taxon>Planctomycetota</taxon>
        <taxon>Planctomycetia</taxon>
        <taxon>Isosphaerales</taxon>
        <taxon>Isosphaeraceae</taxon>
        <taxon>Paludisphaera</taxon>
    </lineage>
</organism>
<dbReference type="InterPro" id="IPR007160">
    <property type="entry name" value="DUF362"/>
</dbReference>
<sequence>MASTYPCGGLKRRGFLSATAAAVAAQASLPSVLVSAQESRAAAGKPAADEKWGVPGPYPGRVVEVRKPDMIRNDVKNREAIAQAVGRGMKELTGADDAVGAWRSFFEPGDVVGIKMNPVGNPLANSSSELMLEVIEGLKAAGVKTKDIVAFERYRDEFVGAKMHEALPDGIAWTGLGVEYNAHQTDLKGVDDLRTPNLDNVTGYDPDEFVVMEIIGQGEDPKDDRNRRSHLGLLVTRRVNKIVLLPVLKDHGSAGVTGALKNMSHGLVNNVCRSHGTPDTNVCNQFIPQVVAHPIIRKKCVLHIMDGIKGVYQGGPAASRPEWTWENNALLFATDPVAMDHVLWRAIDAKRKEKGLPPVGASGKLVLDPLGTEGFDVRQPQHIALAARLGLGIFDFKSPKGRRFSIDHRIVNMG</sequence>
<evidence type="ECO:0000313" key="2">
    <source>
        <dbReference type="EMBL" id="APW62015.1"/>
    </source>
</evidence>
<dbReference type="PROSITE" id="PS51318">
    <property type="entry name" value="TAT"/>
    <property type="match status" value="1"/>
</dbReference>
<dbReference type="STRING" id="1387353.BSF38_03547"/>
<dbReference type="Pfam" id="PF04015">
    <property type="entry name" value="DUF362"/>
    <property type="match status" value="1"/>
</dbReference>
<protein>
    <recommendedName>
        <fullName evidence="1">DUF362 domain-containing protein</fullName>
    </recommendedName>
</protein>
<proteinExistence type="predicted"/>
<dbReference type="OrthoDB" id="242830at2"/>
<dbReference type="Proteomes" id="UP000186309">
    <property type="component" value="Chromosome"/>
</dbReference>
<evidence type="ECO:0000313" key="3">
    <source>
        <dbReference type="Proteomes" id="UP000186309"/>
    </source>
</evidence>
<feature type="domain" description="DUF362" evidence="1">
    <location>
        <begin position="239"/>
        <end position="343"/>
    </location>
</feature>
<name>A0A1U7CSU8_9BACT</name>
<reference evidence="3" key="1">
    <citation type="submission" date="2016-12" db="EMBL/GenBank/DDBJ databases">
        <title>Comparative genomics of four Isosphaeraceae planctomycetes: a common pool of plasmids and glycoside hydrolase genes.</title>
        <authorList>
            <person name="Ivanova A."/>
        </authorList>
    </citation>
    <scope>NUCLEOTIDE SEQUENCE [LARGE SCALE GENOMIC DNA]</scope>
    <source>
        <strain evidence="3">PX4</strain>
    </source>
</reference>
<evidence type="ECO:0000259" key="1">
    <source>
        <dbReference type="Pfam" id="PF04015"/>
    </source>
</evidence>